<gene>
    <name evidence="2" type="ORF">EDP2_2515</name>
</gene>
<sequence length="64" mass="7135">MFAKTETISNKHIHLNFFSPMFDDVSAVLLNSFLEKLAKLFFSSPALTSAISLMLDFTSVFVSS</sequence>
<evidence type="ECO:0000256" key="1">
    <source>
        <dbReference type="SAM" id="Phobius"/>
    </source>
</evidence>
<name>A0ABP2ZNL7_ENTCL</name>
<reference evidence="2 3" key="1">
    <citation type="journal article" date="2014" name="Genome Announc.">
        <title>Draft Genome Sequence of Enterobacter cloacae Strain S611.</title>
        <authorList>
            <person name="Wang D."/>
            <person name="Han C.S."/>
            <person name="Dichosa A.E."/>
            <person name="Gleasner C.D."/>
            <person name="Johnson S.L."/>
            <person name="Daligault H.E."/>
            <person name="Davenport K.W."/>
            <person name="Li P.E."/>
            <person name="Pierson E.A."/>
            <person name="Pierson L.S.III."/>
        </authorList>
    </citation>
    <scope>NUCLEOTIDE SEQUENCE [LARGE SCALE GENOMIC DNA]</scope>
    <source>
        <strain evidence="2 3">S611</strain>
    </source>
</reference>
<keyword evidence="1" id="KW-0472">Membrane</keyword>
<keyword evidence="1" id="KW-1133">Transmembrane helix</keyword>
<keyword evidence="3" id="KW-1185">Reference proteome</keyword>
<comment type="caution">
    <text evidence="2">The sequence shown here is derived from an EMBL/GenBank/DDBJ whole genome shotgun (WGS) entry which is preliminary data.</text>
</comment>
<protein>
    <submittedName>
        <fullName evidence="2">Uncharacterized protein</fullName>
    </submittedName>
</protein>
<accession>A0ABP2ZNL7</accession>
<keyword evidence="1" id="KW-0812">Transmembrane</keyword>
<dbReference type="Proteomes" id="UP000017834">
    <property type="component" value="Unassembled WGS sequence"/>
</dbReference>
<evidence type="ECO:0000313" key="3">
    <source>
        <dbReference type="Proteomes" id="UP000017834"/>
    </source>
</evidence>
<organism evidence="2 3">
    <name type="scientific">Enterobacter cloacae S611</name>
    <dbReference type="NCBI Taxonomy" id="1399146"/>
    <lineage>
        <taxon>Bacteria</taxon>
        <taxon>Pseudomonadati</taxon>
        <taxon>Pseudomonadota</taxon>
        <taxon>Gammaproteobacteria</taxon>
        <taxon>Enterobacterales</taxon>
        <taxon>Enterobacteriaceae</taxon>
        <taxon>Enterobacter</taxon>
        <taxon>Enterobacter cloacae complex</taxon>
    </lineage>
</organism>
<dbReference type="EMBL" id="AXOM01000045">
    <property type="protein sequence ID" value="ESS58149.1"/>
    <property type="molecule type" value="Genomic_DNA"/>
</dbReference>
<proteinExistence type="predicted"/>
<evidence type="ECO:0000313" key="2">
    <source>
        <dbReference type="EMBL" id="ESS58149.1"/>
    </source>
</evidence>
<feature type="transmembrane region" description="Helical" evidence="1">
    <location>
        <begin position="40"/>
        <end position="62"/>
    </location>
</feature>